<dbReference type="Proteomes" id="UP000299102">
    <property type="component" value="Unassembled WGS sequence"/>
</dbReference>
<accession>A0A4C1SS78</accession>
<name>A0A4C1SS78_EUMVA</name>
<feature type="compositionally biased region" description="Basic residues" evidence="1">
    <location>
        <begin position="42"/>
        <end position="52"/>
    </location>
</feature>
<dbReference type="AlphaFoldDB" id="A0A4C1SS78"/>
<sequence length="139" mass="15755">MSSRRVVKGVIVQIRERRKNRVDAAIGESASKLRTGREPRRPLPRRSRRRPQRACIGSLTISPPKLLVEVEPMDKMRHWAKRPTREFYSVQAVGDFARRASLRRDWPPVAVRAGDRGRVTCRGNSAVRVPGSTPVGVPR</sequence>
<comment type="caution">
    <text evidence="2">The sequence shown here is derived from an EMBL/GenBank/DDBJ whole genome shotgun (WGS) entry which is preliminary data.</text>
</comment>
<dbReference type="EMBL" id="BGZK01003741">
    <property type="protein sequence ID" value="GBP04187.1"/>
    <property type="molecule type" value="Genomic_DNA"/>
</dbReference>
<proteinExistence type="predicted"/>
<protein>
    <submittedName>
        <fullName evidence="2">Uncharacterized protein</fullName>
    </submittedName>
</protein>
<feature type="region of interest" description="Disordered" evidence="1">
    <location>
        <begin position="21"/>
        <end position="55"/>
    </location>
</feature>
<organism evidence="2 3">
    <name type="scientific">Eumeta variegata</name>
    <name type="common">Bagworm moth</name>
    <name type="synonym">Eumeta japonica</name>
    <dbReference type="NCBI Taxonomy" id="151549"/>
    <lineage>
        <taxon>Eukaryota</taxon>
        <taxon>Metazoa</taxon>
        <taxon>Ecdysozoa</taxon>
        <taxon>Arthropoda</taxon>
        <taxon>Hexapoda</taxon>
        <taxon>Insecta</taxon>
        <taxon>Pterygota</taxon>
        <taxon>Neoptera</taxon>
        <taxon>Endopterygota</taxon>
        <taxon>Lepidoptera</taxon>
        <taxon>Glossata</taxon>
        <taxon>Ditrysia</taxon>
        <taxon>Tineoidea</taxon>
        <taxon>Psychidae</taxon>
        <taxon>Oiketicinae</taxon>
        <taxon>Eumeta</taxon>
    </lineage>
</organism>
<evidence type="ECO:0000313" key="2">
    <source>
        <dbReference type="EMBL" id="GBP04187.1"/>
    </source>
</evidence>
<reference evidence="2 3" key="1">
    <citation type="journal article" date="2019" name="Commun. Biol.">
        <title>The bagworm genome reveals a unique fibroin gene that provides high tensile strength.</title>
        <authorList>
            <person name="Kono N."/>
            <person name="Nakamura H."/>
            <person name="Ohtoshi R."/>
            <person name="Tomita M."/>
            <person name="Numata K."/>
            <person name="Arakawa K."/>
        </authorList>
    </citation>
    <scope>NUCLEOTIDE SEQUENCE [LARGE SCALE GENOMIC DNA]</scope>
</reference>
<gene>
    <name evidence="2" type="ORF">EVAR_19133_1</name>
</gene>
<evidence type="ECO:0000256" key="1">
    <source>
        <dbReference type="SAM" id="MobiDB-lite"/>
    </source>
</evidence>
<evidence type="ECO:0000313" key="3">
    <source>
        <dbReference type="Proteomes" id="UP000299102"/>
    </source>
</evidence>
<keyword evidence="3" id="KW-1185">Reference proteome</keyword>